<comment type="caution">
    <text evidence="1">The sequence shown here is derived from an EMBL/GenBank/DDBJ whole genome shotgun (WGS) entry which is preliminary data.</text>
</comment>
<reference evidence="1" key="1">
    <citation type="submission" date="2022-07" db="EMBL/GenBank/DDBJ databases">
        <title>Genome Sequence of Lecanicillium saksenae.</title>
        <authorList>
            <person name="Buettner E."/>
        </authorList>
    </citation>
    <scope>NUCLEOTIDE SEQUENCE</scope>
    <source>
        <strain evidence="1">VT-O1</strain>
    </source>
</reference>
<evidence type="ECO:0000313" key="2">
    <source>
        <dbReference type="Proteomes" id="UP001148737"/>
    </source>
</evidence>
<accession>A0ACC1R0Z4</accession>
<evidence type="ECO:0000313" key="1">
    <source>
        <dbReference type="EMBL" id="KAJ3496731.1"/>
    </source>
</evidence>
<protein>
    <submittedName>
        <fullName evidence="1">Uncharacterized protein</fullName>
    </submittedName>
</protein>
<organism evidence="1 2">
    <name type="scientific">Lecanicillium saksenae</name>
    <dbReference type="NCBI Taxonomy" id="468837"/>
    <lineage>
        <taxon>Eukaryota</taxon>
        <taxon>Fungi</taxon>
        <taxon>Dikarya</taxon>
        <taxon>Ascomycota</taxon>
        <taxon>Pezizomycotina</taxon>
        <taxon>Sordariomycetes</taxon>
        <taxon>Hypocreomycetidae</taxon>
        <taxon>Hypocreales</taxon>
        <taxon>Cordycipitaceae</taxon>
        <taxon>Lecanicillium</taxon>
    </lineage>
</organism>
<keyword evidence="2" id="KW-1185">Reference proteome</keyword>
<dbReference type="EMBL" id="JANAKD010000166">
    <property type="protein sequence ID" value="KAJ3496731.1"/>
    <property type="molecule type" value="Genomic_DNA"/>
</dbReference>
<proteinExistence type="predicted"/>
<sequence length="118" mass="13230">MSLNIPQAPNSGLFKQGYNKYARLSSLPPSFPPATPVPRHHQTFMSPRRKTTANFATPLRTATTPKMAPSSANIDRWRGEGFDASRFRDKEAVESIWKTIELNMRSKGWKKDAAPTAI</sequence>
<dbReference type="Proteomes" id="UP001148737">
    <property type="component" value="Unassembled WGS sequence"/>
</dbReference>
<gene>
    <name evidence="1" type="ORF">NLG97_g2448</name>
</gene>
<name>A0ACC1R0Z4_9HYPO</name>